<keyword evidence="3" id="KW-1185">Reference proteome</keyword>
<sequence>MTTYITLGIILLLFLAMYAYAYGSVYLESLRKERSLKQLEERQEANRRLKMSKQRQREEKLQKIRQRSREIKERIKEVERERALVAQKFKNTVKVELIKSTLQQDSTQQQAG</sequence>
<proteinExistence type="predicted"/>
<feature type="region of interest" description="Disordered" evidence="1">
    <location>
        <begin position="44"/>
        <end position="63"/>
    </location>
</feature>
<dbReference type="AlphaFoldDB" id="A0A923KKQ5"/>
<accession>A0A923KKQ5</accession>
<comment type="caution">
    <text evidence="2">The sequence shown here is derived from an EMBL/GenBank/DDBJ whole genome shotgun (WGS) entry which is preliminary data.</text>
</comment>
<evidence type="ECO:0000256" key="1">
    <source>
        <dbReference type="SAM" id="MobiDB-lite"/>
    </source>
</evidence>
<evidence type="ECO:0000313" key="2">
    <source>
        <dbReference type="EMBL" id="MBC3758078.1"/>
    </source>
</evidence>
<reference evidence="2" key="1">
    <citation type="submission" date="2020-08" db="EMBL/GenBank/DDBJ databases">
        <title>Hyunsoonleella sp. strain SJ7 genome sequencing and assembly.</title>
        <authorList>
            <person name="Kim I."/>
        </authorList>
    </citation>
    <scope>NUCLEOTIDE SEQUENCE</scope>
    <source>
        <strain evidence="2">SJ7</strain>
    </source>
</reference>
<dbReference type="Proteomes" id="UP000656244">
    <property type="component" value="Unassembled WGS sequence"/>
</dbReference>
<protein>
    <submittedName>
        <fullName evidence="2">Uncharacterized protein</fullName>
    </submittedName>
</protein>
<dbReference type="EMBL" id="JACNMF010000002">
    <property type="protein sequence ID" value="MBC3758078.1"/>
    <property type="molecule type" value="Genomic_DNA"/>
</dbReference>
<evidence type="ECO:0000313" key="3">
    <source>
        <dbReference type="Proteomes" id="UP000656244"/>
    </source>
</evidence>
<name>A0A923KKQ5_9FLAO</name>
<dbReference type="RefSeq" id="WP_186560494.1">
    <property type="nucleotide sequence ID" value="NZ_JACNMF010000002.1"/>
</dbReference>
<gene>
    <name evidence="2" type="ORF">H7U19_06655</name>
</gene>
<organism evidence="2 3">
    <name type="scientific">Hyunsoonleella aquatilis</name>
    <dbReference type="NCBI Taxonomy" id="2762758"/>
    <lineage>
        <taxon>Bacteria</taxon>
        <taxon>Pseudomonadati</taxon>
        <taxon>Bacteroidota</taxon>
        <taxon>Flavobacteriia</taxon>
        <taxon>Flavobacteriales</taxon>
        <taxon>Flavobacteriaceae</taxon>
    </lineage>
</organism>